<dbReference type="OrthoDB" id="3267074at2759"/>
<dbReference type="Proteomes" id="UP000886653">
    <property type="component" value="Unassembled WGS sequence"/>
</dbReference>
<dbReference type="EMBL" id="MU167420">
    <property type="protein sequence ID" value="KAG0140783.1"/>
    <property type="molecule type" value="Genomic_DNA"/>
</dbReference>
<protein>
    <recommendedName>
        <fullName evidence="4">RNase H type-1 domain-containing protein</fullName>
    </recommendedName>
</protein>
<sequence>MSHSILLEKGRLLVFPSVGSHRTESIIDGAACEFNNFGVSKGLNAFYVEIALRWCSGHKGLPRNERVDQLAAKAAATRNLPQIHTHKPSQSSRLPRCTQGLDEDHSPARFSHQDIKRLCHDPQPCKIFKSLIDFPNSHSIASVTQLRNGHIPLFDYLHSRHLQPSPEHPRSKLKGEVKKLNLPFNKSILHEPQTFYVVADFISDRWRLKSRWEWAEINHEGIPEGKPNQP</sequence>
<dbReference type="InterPro" id="IPR036397">
    <property type="entry name" value="RNaseH_sf"/>
</dbReference>
<dbReference type="Gene3D" id="3.30.420.10">
    <property type="entry name" value="Ribonuclease H-like superfamily/Ribonuclease H"/>
    <property type="match status" value="1"/>
</dbReference>
<feature type="region of interest" description="Disordered" evidence="1">
    <location>
        <begin position="83"/>
        <end position="102"/>
    </location>
</feature>
<reference evidence="2" key="1">
    <citation type="submission" date="2013-11" db="EMBL/GenBank/DDBJ databases">
        <title>Genome sequence of the fusiform rust pathogen reveals effectors for host alternation and coevolution with pine.</title>
        <authorList>
            <consortium name="DOE Joint Genome Institute"/>
            <person name="Smith K."/>
            <person name="Pendleton A."/>
            <person name="Kubisiak T."/>
            <person name="Anderson C."/>
            <person name="Salamov A."/>
            <person name="Aerts A."/>
            <person name="Riley R."/>
            <person name="Clum A."/>
            <person name="Lindquist E."/>
            <person name="Ence D."/>
            <person name="Campbell M."/>
            <person name="Kronenberg Z."/>
            <person name="Feau N."/>
            <person name="Dhillon B."/>
            <person name="Hamelin R."/>
            <person name="Burleigh J."/>
            <person name="Smith J."/>
            <person name="Yandell M."/>
            <person name="Nelson C."/>
            <person name="Grigoriev I."/>
            <person name="Davis J."/>
        </authorList>
    </citation>
    <scope>NUCLEOTIDE SEQUENCE</scope>
    <source>
        <strain evidence="2">G11</strain>
    </source>
</reference>
<dbReference type="AlphaFoldDB" id="A0A9P6T7T4"/>
<dbReference type="GO" id="GO:0003676">
    <property type="term" value="F:nucleic acid binding"/>
    <property type="evidence" value="ECO:0007669"/>
    <property type="project" value="InterPro"/>
</dbReference>
<gene>
    <name evidence="2" type="ORF">CROQUDRAFT_110921</name>
</gene>
<dbReference type="SUPFAM" id="SSF53098">
    <property type="entry name" value="Ribonuclease H-like"/>
    <property type="match status" value="1"/>
</dbReference>
<dbReference type="InterPro" id="IPR012337">
    <property type="entry name" value="RNaseH-like_sf"/>
</dbReference>
<comment type="caution">
    <text evidence="2">The sequence shown here is derived from an EMBL/GenBank/DDBJ whole genome shotgun (WGS) entry which is preliminary data.</text>
</comment>
<evidence type="ECO:0000313" key="2">
    <source>
        <dbReference type="EMBL" id="KAG0140783.1"/>
    </source>
</evidence>
<organism evidence="2 3">
    <name type="scientific">Cronartium quercuum f. sp. fusiforme G11</name>
    <dbReference type="NCBI Taxonomy" id="708437"/>
    <lineage>
        <taxon>Eukaryota</taxon>
        <taxon>Fungi</taxon>
        <taxon>Dikarya</taxon>
        <taxon>Basidiomycota</taxon>
        <taxon>Pucciniomycotina</taxon>
        <taxon>Pucciniomycetes</taxon>
        <taxon>Pucciniales</taxon>
        <taxon>Coleosporiaceae</taxon>
        <taxon>Cronartium</taxon>
    </lineage>
</organism>
<name>A0A9P6T7T4_9BASI</name>
<proteinExistence type="predicted"/>
<keyword evidence="3" id="KW-1185">Reference proteome</keyword>
<evidence type="ECO:0000313" key="3">
    <source>
        <dbReference type="Proteomes" id="UP000886653"/>
    </source>
</evidence>
<accession>A0A9P6T7T4</accession>
<evidence type="ECO:0008006" key="4">
    <source>
        <dbReference type="Google" id="ProtNLM"/>
    </source>
</evidence>
<evidence type="ECO:0000256" key="1">
    <source>
        <dbReference type="SAM" id="MobiDB-lite"/>
    </source>
</evidence>